<organism evidence="2 3">
    <name type="scientific">Frankia nepalensis</name>
    <dbReference type="NCBI Taxonomy" id="1836974"/>
    <lineage>
        <taxon>Bacteria</taxon>
        <taxon>Bacillati</taxon>
        <taxon>Actinomycetota</taxon>
        <taxon>Actinomycetes</taxon>
        <taxon>Frankiales</taxon>
        <taxon>Frankiaceae</taxon>
        <taxon>Frankia</taxon>
    </lineage>
</organism>
<dbReference type="EMBL" id="JAEACQ010000160">
    <property type="protein sequence ID" value="MBL7627425.1"/>
    <property type="molecule type" value="Genomic_DNA"/>
</dbReference>
<reference evidence="2" key="1">
    <citation type="submission" date="2020-12" db="EMBL/GenBank/DDBJ databases">
        <title>Genomic characterization of non-nitrogen-fixing Frankia strains.</title>
        <authorList>
            <person name="Carlos-Shanley C."/>
            <person name="Guerra T."/>
            <person name="Hahn D."/>
        </authorList>
    </citation>
    <scope>NUCLEOTIDE SEQUENCE</scope>
    <source>
        <strain evidence="2">CN6</strain>
    </source>
</reference>
<dbReference type="NCBIfam" id="NF005892">
    <property type="entry name" value="PRK07855.1"/>
    <property type="match status" value="1"/>
</dbReference>
<evidence type="ECO:0000259" key="1">
    <source>
        <dbReference type="Pfam" id="PF22691"/>
    </source>
</evidence>
<dbReference type="PANTHER" id="PTHR42870">
    <property type="entry name" value="ACETYL-COA C-ACETYLTRANSFERASE"/>
    <property type="match status" value="1"/>
</dbReference>
<dbReference type="RefSeq" id="WP_203002281.1">
    <property type="nucleotide sequence ID" value="NZ_JADWYU010000099.1"/>
</dbReference>
<dbReference type="SUPFAM" id="SSF53901">
    <property type="entry name" value="Thiolase-like"/>
    <property type="match status" value="2"/>
</dbReference>
<dbReference type="AlphaFoldDB" id="A0A937RBJ8"/>
<accession>A0A937RBJ8</accession>
<dbReference type="Proteomes" id="UP000604475">
    <property type="component" value="Unassembled WGS sequence"/>
</dbReference>
<dbReference type="PANTHER" id="PTHR42870:SF1">
    <property type="entry name" value="NON-SPECIFIC LIPID-TRANSFER PROTEIN-LIKE 2"/>
    <property type="match status" value="1"/>
</dbReference>
<proteinExistence type="predicted"/>
<dbReference type="InterPro" id="IPR016039">
    <property type="entry name" value="Thiolase-like"/>
</dbReference>
<dbReference type="CDD" id="cd00829">
    <property type="entry name" value="SCP-x_thiolase"/>
    <property type="match status" value="1"/>
</dbReference>
<protein>
    <submittedName>
        <fullName evidence="2">Lipid-transfer protein</fullName>
    </submittedName>
</protein>
<name>A0A937RBJ8_9ACTN</name>
<dbReference type="InterPro" id="IPR055140">
    <property type="entry name" value="Thiolase_C_2"/>
</dbReference>
<evidence type="ECO:0000313" key="3">
    <source>
        <dbReference type="Proteomes" id="UP000604475"/>
    </source>
</evidence>
<keyword evidence="3" id="KW-1185">Reference proteome</keyword>
<feature type="domain" description="Thiolase C-terminal" evidence="1">
    <location>
        <begin position="263"/>
        <end position="379"/>
    </location>
</feature>
<gene>
    <name evidence="2" type="ORF">I7412_09630</name>
</gene>
<dbReference type="InterPro" id="IPR002155">
    <property type="entry name" value="Thiolase"/>
</dbReference>
<evidence type="ECO:0000313" key="2">
    <source>
        <dbReference type="EMBL" id="MBL7627425.1"/>
    </source>
</evidence>
<dbReference type="GO" id="GO:0016747">
    <property type="term" value="F:acyltransferase activity, transferring groups other than amino-acyl groups"/>
    <property type="evidence" value="ECO:0007669"/>
    <property type="project" value="InterPro"/>
</dbReference>
<dbReference type="PIRSF" id="PIRSF000429">
    <property type="entry name" value="Ac-CoA_Ac_transf"/>
    <property type="match status" value="1"/>
</dbReference>
<comment type="caution">
    <text evidence="2">The sequence shown here is derived from an EMBL/GenBank/DDBJ whole genome shotgun (WGS) entry which is preliminary data.</text>
</comment>
<sequence>MSGFGGRAAIVGVGATEFSRQAGRTELQLACEAIRDALGDAGLTATDVDGIVSYTVDPVEETELVRSVGFQEIGFSSRVPYGGGGSMGTLLHAAAAIASGAAEVVVAYRAIRARSGATRFGGAKTAASPTSGHSGTTAMQWCMPYGVLTPASWMALNATRYMHTYGVTSADIGRAVVQLRAYAETNPAAWGYRRPMTLEDHQASRWIAEPCIRLFDCCQETDGSVALVITSRERAADLPSQPAFIAVAAGAGLFGQEIASDHYSRDLAVMEGSVALGRRLFDRTGIGRDEIDAAMIYDAFSPILLMQLEGLGFCGLGEAKDFIAAGSLAPGGALPTNTNGGLIGEGYIHGLNLVLEAVRQLRGTAVNQVADPRQILVSASRTGAILTRD</sequence>
<dbReference type="Gene3D" id="3.40.47.10">
    <property type="match status" value="1"/>
</dbReference>
<dbReference type="Pfam" id="PF22691">
    <property type="entry name" value="Thiolase_C_1"/>
    <property type="match status" value="1"/>
</dbReference>